<keyword evidence="2" id="KW-1133">Transmembrane helix</keyword>
<evidence type="ECO:0000256" key="1">
    <source>
        <dbReference type="SAM" id="Coils"/>
    </source>
</evidence>
<keyword evidence="2" id="KW-0472">Membrane</keyword>
<keyword evidence="4" id="KW-1185">Reference proteome</keyword>
<name>A0ABM9P0L2_9FLAO</name>
<proteinExistence type="predicted"/>
<evidence type="ECO:0008006" key="5">
    <source>
        <dbReference type="Google" id="ProtNLM"/>
    </source>
</evidence>
<gene>
    <name evidence="3" type="ORF">T190607A01A_20588</name>
</gene>
<keyword evidence="2" id="KW-0812">Transmembrane</keyword>
<evidence type="ECO:0000313" key="3">
    <source>
        <dbReference type="EMBL" id="CAL2086124.1"/>
    </source>
</evidence>
<feature type="transmembrane region" description="Helical" evidence="2">
    <location>
        <begin position="39"/>
        <end position="59"/>
    </location>
</feature>
<reference evidence="3 4" key="1">
    <citation type="submission" date="2024-05" db="EMBL/GenBank/DDBJ databases">
        <authorList>
            <person name="Duchaud E."/>
        </authorList>
    </citation>
    <scope>NUCLEOTIDE SEQUENCE [LARGE SCALE GENOMIC DNA]</scope>
    <source>
        <strain evidence="3">Ena-SAMPLE-TAB-13-05-2024-13:56:06:370-140302</strain>
    </source>
</reference>
<dbReference type="Proteomes" id="UP001497416">
    <property type="component" value="Unassembled WGS sequence"/>
</dbReference>
<protein>
    <recommendedName>
        <fullName evidence="5">Anti-sigma factor</fullName>
    </recommendedName>
</protein>
<organism evidence="3 4">
    <name type="scientific">Tenacibaculum platacis</name>
    <dbReference type="NCBI Taxonomy" id="3137852"/>
    <lineage>
        <taxon>Bacteria</taxon>
        <taxon>Pseudomonadati</taxon>
        <taxon>Bacteroidota</taxon>
        <taxon>Flavobacteriia</taxon>
        <taxon>Flavobacteriales</taxon>
        <taxon>Flavobacteriaceae</taxon>
        <taxon>Tenacibaculum</taxon>
    </lineage>
</organism>
<sequence length="176" mass="20797">MEDKLKEFLSNNDLDIFEPHSGHEDRFLRKLEKPQSKGVSFKWLSVAASVVLLIGFYFGTMYQPKQEINFSDIAPEMGETQMFFVNAINHELREIEKYRNLDTESIIEEALDDIEELEEHYKNYVKDLEFKGNEEQIIQAMVTNYQQRLKILQSLQTLLERLKNPSNQNIEFNETI</sequence>
<evidence type="ECO:0000256" key="2">
    <source>
        <dbReference type="SAM" id="Phobius"/>
    </source>
</evidence>
<comment type="caution">
    <text evidence="3">The sequence shown here is derived from an EMBL/GenBank/DDBJ whole genome shotgun (WGS) entry which is preliminary data.</text>
</comment>
<keyword evidence="1" id="KW-0175">Coiled coil</keyword>
<accession>A0ABM9P0L2</accession>
<dbReference type="RefSeq" id="WP_348712147.1">
    <property type="nucleotide sequence ID" value="NZ_CAXIXY010000004.1"/>
</dbReference>
<feature type="coiled-coil region" evidence="1">
    <location>
        <begin position="100"/>
        <end position="134"/>
    </location>
</feature>
<dbReference type="EMBL" id="CAXIXY010000004">
    <property type="protein sequence ID" value="CAL2086124.1"/>
    <property type="molecule type" value="Genomic_DNA"/>
</dbReference>
<evidence type="ECO:0000313" key="4">
    <source>
        <dbReference type="Proteomes" id="UP001497416"/>
    </source>
</evidence>